<dbReference type="InterPro" id="IPR009910">
    <property type="entry name" value="DUF1450"/>
</dbReference>
<evidence type="ECO:0000313" key="2">
    <source>
        <dbReference type="Proteomes" id="UP001164761"/>
    </source>
</evidence>
<name>A0ABY6ZIC8_9BACL</name>
<accession>A0ABY6ZIC8</accession>
<protein>
    <submittedName>
        <fullName evidence="1">YuzB family protein</fullName>
    </submittedName>
</protein>
<dbReference type="Pfam" id="PF07293">
    <property type="entry name" value="DUF1450"/>
    <property type="match status" value="1"/>
</dbReference>
<gene>
    <name evidence="1" type="ORF">NZD89_03915</name>
</gene>
<dbReference type="Proteomes" id="UP001164761">
    <property type="component" value="Chromosome"/>
</dbReference>
<keyword evidence="2" id="KW-1185">Reference proteome</keyword>
<dbReference type="EMBL" id="CP104067">
    <property type="protein sequence ID" value="WAH42612.1"/>
    <property type="molecule type" value="Genomic_DNA"/>
</dbReference>
<evidence type="ECO:0000313" key="1">
    <source>
        <dbReference type="EMBL" id="WAH42612.1"/>
    </source>
</evidence>
<reference evidence="1" key="1">
    <citation type="submission" date="2022-08" db="EMBL/GenBank/DDBJ databases">
        <title>Alicyclobacillus fastidiosus DSM 17978, complete genome.</title>
        <authorList>
            <person name="Wang Q."/>
            <person name="Cai R."/>
            <person name="Wang Z."/>
        </authorList>
    </citation>
    <scope>NUCLEOTIDE SEQUENCE</scope>
    <source>
        <strain evidence="1">DSM 17978</strain>
    </source>
</reference>
<sequence length="83" mass="9468">MDIVLVEVCDSNPISNLNLEELEVEYPGVSVLRTECLSKCGLCEHNVYAYVNGHIVFAKDPDTCLERIRSRIEHDLAWLDECE</sequence>
<dbReference type="RefSeq" id="WP_268006483.1">
    <property type="nucleotide sequence ID" value="NZ_BSUT01000001.1"/>
</dbReference>
<proteinExistence type="predicted"/>
<organism evidence="1 2">
    <name type="scientific">Alicyclobacillus fastidiosus</name>
    <dbReference type="NCBI Taxonomy" id="392011"/>
    <lineage>
        <taxon>Bacteria</taxon>
        <taxon>Bacillati</taxon>
        <taxon>Bacillota</taxon>
        <taxon>Bacilli</taxon>
        <taxon>Bacillales</taxon>
        <taxon>Alicyclobacillaceae</taxon>
        <taxon>Alicyclobacillus</taxon>
    </lineage>
</organism>